<gene>
    <name evidence="2" type="ORF">J2744_000293</name>
</gene>
<evidence type="ECO:0000313" key="2">
    <source>
        <dbReference type="EMBL" id="MBP1900641.1"/>
    </source>
</evidence>
<proteinExistence type="predicted"/>
<comment type="caution">
    <text evidence="2">The sequence shown here is derived from an EMBL/GenBank/DDBJ whole genome shotgun (WGS) entry which is preliminary data.</text>
</comment>
<dbReference type="Proteomes" id="UP000770586">
    <property type="component" value="Unassembled WGS sequence"/>
</dbReference>
<feature type="compositionally biased region" description="Acidic residues" evidence="1">
    <location>
        <begin position="42"/>
        <end position="63"/>
    </location>
</feature>
<evidence type="ECO:0000313" key="3">
    <source>
        <dbReference type="Proteomes" id="UP000770586"/>
    </source>
</evidence>
<accession>A0A8J7RAF8</accession>
<dbReference type="RefSeq" id="WP_209543518.1">
    <property type="nucleotide sequence ID" value="NZ_BAAADX010000003.1"/>
</dbReference>
<feature type="region of interest" description="Disordered" evidence="1">
    <location>
        <begin position="19"/>
        <end position="76"/>
    </location>
</feature>
<name>A0A8J7RAF8_9EURY</name>
<organism evidence="2 3">
    <name type="scientific">Halorubrum trapanicum</name>
    <dbReference type="NCBI Taxonomy" id="29284"/>
    <lineage>
        <taxon>Archaea</taxon>
        <taxon>Methanobacteriati</taxon>
        <taxon>Methanobacteriota</taxon>
        <taxon>Stenosarchaea group</taxon>
        <taxon>Halobacteria</taxon>
        <taxon>Halobacteriales</taxon>
        <taxon>Haloferacaceae</taxon>
        <taxon>Halorubrum</taxon>
    </lineage>
</organism>
<dbReference type="PROSITE" id="PS51257">
    <property type="entry name" value="PROKAR_LIPOPROTEIN"/>
    <property type="match status" value="1"/>
</dbReference>
<sequence>MELSRRHLLATSVGLSATLAGCSEGNDSDGGGGSNTNSQNDEPADTDGDGVPDVQDEYPDDPDLSGSQTESDTRNLEEDQWRHFSISFSSTGYIEFDFIVRDGPAIDVILMDESEYEHFDQGDRYEYIPDLSALDSSGATVSSKVPEGEYRLVVDNSERGEASPPTNLSNDVVNVEYDLTLAE</sequence>
<dbReference type="AlphaFoldDB" id="A0A8J7RAF8"/>
<protein>
    <submittedName>
        <fullName evidence="2">Uncharacterized protein</fullName>
    </submittedName>
</protein>
<dbReference type="EMBL" id="JAGGKE010000001">
    <property type="protein sequence ID" value="MBP1900641.1"/>
    <property type="molecule type" value="Genomic_DNA"/>
</dbReference>
<evidence type="ECO:0000256" key="1">
    <source>
        <dbReference type="SAM" id="MobiDB-lite"/>
    </source>
</evidence>
<reference evidence="2 3" key="1">
    <citation type="submission" date="2021-03" db="EMBL/GenBank/DDBJ databases">
        <title>Genomic Encyclopedia of Type Strains, Phase IV (KMG-IV): sequencing the most valuable type-strain genomes for metagenomic binning, comparative biology and taxonomic classification.</title>
        <authorList>
            <person name="Goeker M."/>
        </authorList>
    </citation>
    <scope>NUCLEOTIDE SEQUENCE [LARGE SCALE GENOMIC DNA]</scope>
    <source>
        <strain evidence="2 3">DSM 12287</strain>
    </source>
</reference>
<dbReference type="OrthoDB" id="186620at2157"/>
<keyword evidence="3" id="KW-1185">Reference proteome</keyword>